<protein>
    <submittedName>
        <fullName evidence="2">Uncharacterized protein</fullName>
    </submittedName>
</protein>
<feature type="region of interest" description="Disordered" evidence="1">
    <location>
        <begin position="107"/>
        <end position="126"/>
    </location>
</feature>
<comment type="caution">
    <text evidence="2">The sequence shown here is derived from an EMBL/GenBank/DDBJ whole genome shotgun (WGS) entry which is preliminary data.</text>
</comment>
<reference evidence="2 3" key="1">
    <citation type="submission" date="2019-07" db="EMBL/GenBank/DDBJ databases">
        <title>Whole genome shotgun sequence of Acetobacter oeni NBRC 105207.</title>
        <authorList>
            <person name="Hosoyama A."/>
            <person name="Uohara A."/>
            <person name="Ohji S."/>
            <person name="Ichikawa N."/>
        </authorList>
    </citation>
    <scope>NUCLEOTIDE SEQUENCE [LARGE SCALE GENOMIC DNA]</scope>
    <source>
        <strain evidence="2 3">NBRC 105207</strain>
    </source>
</reference>
<dbReference type="AlphaFoldDB" id="A0A511XNJ7"/>
<sequence length="126" mass="13216">MPVFALIATPAVRRLSGTGKVLVALPMDHLGNRGMTEARTLADLTKAVTLYGDRIATDHPGRSFSIGVHIRRGDRKPRGFDTAYRSGALGTDKWIVTVESDAAEALALNGPASGANKGSETKGEAA</sequence>
<proteinExistence type="predicted"/>
<accession>A0A511XNJ7</accession>
<name>A0A511XNJ7_9PROT</name>
<evidence type="ECO:0000313" key="2">
    <source>
        <dbReference type="EMBL" id="GEN64524.1"/>
    </source>
</evidence>
<dbReference type="EMBL" id="BJYG01000044">
    <property type="protein sequence ID" value="GEN64524.1"/>
    <property type="molecule type" value="Genomic_DNA"/>
</dbReference>
<keyword evidence="3" id="KW-1185">Reference proteome</keyword>
<dbReference type="RefSeq" id="WP_242011513.1">
    <property type="nucleotide sequence ID" value="NZ_BJYG01000044.1"/>
</dbReference>
<organism evidence="2 3">
    <name type="scientific">Acetobacter oeni</name>
    <dbReference type="NCBI Taxonomy" id="304077"/>
    <lineage>
        <taxon>Bacteria</taxon>
        <taxon>Pseudomonadati</taxon>
        <taxon>Pseudomonadota</taxon>
        <taxon>Alphaproteobacteria</taxon>
        <taxon>Acetobacterales</taxon>
        <taxon>Acetobacteraceae</taxon>
        <taxon>Acetobacter</taxon>
    </lineage>
</organism>
<dbReference type="Proteomes" id="UP000321746">
    <property type="component" value="Unassembled WGS sequence"/>
</dbReference>
<evidence type="ECO:0000256" key="1">
    <source>
        <dbReference type="SAM" id="MobiDB-lite"/>
    </source>
</evidence>
<gene>
    <name evidence="2" type="ORF">AOE01nite_27480</name>
</gene>
<evidence type="ECO:0000313" key="3">
    <source>
        <dbReference type="Proteomes" id="UP000321746"/>
    </source>
</evidence>